<evidence type="ECO:0000313" key="3">
    <source>
        <dbReference type="Proteomes" id="UP000673394"/>
    </source>
</evidence>
<dbReference type="Proteomes" id="UP000673394">
    <property type="component" value="Unassembled WGS sequence"/>
</dbReference>
<protein>
    <submittedName>
        <fullName evidence="2">GNAT family N-acetyltransferase</fullName>
    </submittedName>
</protein>
<dbReference type="SUPFAM" id="SSF55729">
    <property type="entry name" value="Acyl-CoA N-acyltransferases (Nat)"/>
    <property type="match status" value="1"/>
</dbReference>
<dbReference type="InterPro" id="IPR051531">
    <property type="entry name" value="N-acetyltransferase"/>
</dbReference>
<gene>
    <name evidence="2" type="ORF">I8J30_15145</name>
</gene>
<dbReference type="Pfam" id="PF13302">
    <property type="entry name" value="Acetyltransf_3"/>
    <property type="match status" value="1"/>
</dbReference>
<evidence type="ECO:0000313" key="2">
    <source>
        <dbReference type="EMBL" id="MBP3964052.1"/>
    </source>
</evidence>
<proteinExistence type="predicted"/>
<dbReference type="EMBL" id="JAGKSP010000005">
    <property type="protein sequence ID" value="MBP3964052.1"/>
    <property type="molecule type" value="Genomic_DNA"/>
</dbReference>
<dbReference type="PROSITE" id="PS51186">
    <property type="entry name" value="GNAT"/>
    <property type="match status" value="1"/>
</dbReference>
<dbReference type="PANTHER" id="PTHR43792:SF1">
    <property type="entry name" value="N-ACETYLTRANSFERASE DOMAIN-CONTAINING PROTEIN"/>
    <property type="match status" value="1"/>
</dbReference>
<organism evidence="2 3">
    <name type="scientific">Paenibacillus lignilyticus</name>
    <dbReference type="NCBI Taxonomy" id="1172615"/>
    <lineage>
        <taxon>Bacteria</taxon>
        <taxon>Bacillati</taxon>
        <taxon>Bacillota</taxon>
        <taxon>Bacilli</taxon>
        <taxon>Bacillales</taxon>
        <taxon>Paenibacillaceae</taxon>
        <taxon>Paenibacillus</taxon>
    </lineage>
</organism>
<reference evidence="2 3" key="1">
    <citation type="submission" date="2021-04" db="EMBL/GenBank/DDBJ databases">
        <title>Paenibacillus sp. DLE-14 whole genome sequence.</title>
        <authorList>
            <person name="Ham Y.J."/>
        </authorList>
    </citation>
    <scope>NUCLEOTIDE SEQUENCE [LARGE SCALE GENOMIC DNA]</scope>
    <source>
        <strain evidence="2 3">DLE-14</strain>
    </source>
</reference>
<accession>A0ABS5CDJ2</accession>
<comment type="caution">
    <text evidence="2">The sequence shown here is derived from an EMBL/GenBank/DDBJ whole genome shotgun (WGS) entry which is preliminary data.</text>
</comment>
<sequence length="173" mass="19718">METKRLIIRDFIASDLEAVHAYASDPLVCTHTIWGPNTIEDTQHYLNSVIEMQGQQPRMDYEFAVVLKESGELIGGCGMHIGNPLQAELGYCFNRAFWGNGYATEAAAALLQLGFREHGLHRMYATCRPDNVGSAAVLQRIGMKFEGHLREHMRHKGKWHDSYQYSILEYEWA</sequence>
<dbReference type="InterPro" id="IPR000182">
    <property type="entry name" value="GNAT_dom"/>
</dbReference>
<dbReference type="Gene3D" id="3.40.630.30">
    <property type="match status" value="1"/>
</dbReference>
<feature type="domain" description="N-acetyltransferase" evidence="1">
    <location>
        <begin position="6"/>
        <end position="168"/>
    </location>
</feature>
<dbReference type="PANTHER" id="PTHR43792">
    <property type="entry name" value="GNAT FAMILY, PUTATIVE (AFU_ORTHOLOGUE AFUA_3G00765)-RELATED-RELATED"/>
    <property type="match status" value="1"/>
</dbReference>
<dbReference type="InterPro" id="IPR016181">
    <property type="entry name" value="Acyl_CoA_acyltransferase"/>
</dbReference>
<evidence type="ECO:0000259" key="1">
    <source>
        <dbReference type="PROSITE" id="PS51186"/>
    </source>
</evidence>
<keyword evidence="3" id="KW-1185">Reference proteome</keyword>
<name>A0ABS5CDJ2_9BACL</name>